<feature type="transmembrane region" description="Helical" evidence="8">
    <location>
        <begin position="74"/>
        <end position="94"/>
    </location>
</feature>
<dbReference type="Pfam" id="PF04093">
    <property type="entry name" value="MreD"/>
    <property type="match status" value="1"/>
</dbReference>
<name>A0A1H0XNQ6_9LACT</name>
<evidence type="ECO:0000256" key="2">
    <source>
        <dbReference type="ARBA" id="ARBA00007776"/>
    </source>
</evidence>
<evidence type="ECO:0000313" key="10">
    <source>
        <dbReference type="Proteomes" id="UP000199481"/>
    </source>
</evidence>
<dbReference type="NCBIfam" id="TIGR03426">
    <property type="entry name" value="shape_MreD"/>
    <property type="match status" value="1"/>
</dbReference>
<dbReference type="AlphaFoldDB" id="A0A1H0XNQ6"/>
<keyword evidence="4 8" id="KW-0812">Transmembrane</keyword>
<feature type="transmembrane region" description="Helical" evidence="8">
    <location>
        <begin position="12"/>
        <end position="34"/>
    </location>
</feature>
<keyword evidence="6 8" id="KW-1133">Transmembrane helix</keyword>
<dbReference type="OrthoDB" id="2148512at2"/>
<evidence type="ECO:0000256" key="6">
    <source>
        <dbReference type="ARBA" id="ARBA00022989"/>
    </source>
</evidence>
<reference evidence="10" key="1">
    <citation type="submission" date="2016-10" db="EMBL/GenBank/DDBJ databases">
        <authorList>
            <person name="Varghese N."/>
            <person name="Submissions S."/>
        </authorList>
    </citation>
    <scope>NUCLEOTIDE SEQUENCE [LARGE SCALE GENOMIC DNA]</scope>
    <source>
        <strain evidence="10">MPL-11</strain>
    </source>
</reference>
<dbReference type="InterPro" id="IPR007227">
    <property type="entry name" value="Cell_shape_determining_MreD"/>
</dbReference>
<keyword evidence="10" id="KW-1185">Reference proteome</keyword>
<feature type="transmembrane region" description="Helical" evidence="8">
    <location>
        <begin position="106"/>
        <end position="125"/>
    </location>
</feature>
<feature type="transmembrane region" description="Helical" evidence="8">
    <location>
        <begin position="145"/>
        <end position="163"/>
    </location>
</feature>
<dbReference type="RefSeq" id="WP_089974670.1">
    <property type="nucleotide sequence ID" value="NZ_CP084916.1"/>
</dbReference>
<keyword evidence="3" id="KW-1003">Cell membrane</keyword>
<dbReference type="GO" id="GO:0008360">
    <property type="term" value="P:regulation of cell shape"/>
    <property type="evidence" value="ECO:0007669"/>
    <property type="project" value="UniProtKB-KW"/>
</dbReference>
<dbReference type="EMBL" id="FNJW01000008">
    <property type="protein sequence ID" value="SDQ04568.1"/>
    <property type="molecule type" value="Genomic_DNA"/>
</dbReference>
<protein>
    <submittedName>
        <fullName evidence="9">Rod shape-determining protein MreD</fullName>
    </submittedName>
</protein>
<keyword evidence="7 8" id="KW-0472">Membrane</keyword>
<gene>
    <name evidence="9" type="ORF">SAMN04487752_0336</name>
</gene>
<evidence type="ECO:0000256" key="1">
    <source>
        <dbReference type="ARBA" id="ARBA00004651"/>
    </source>
</evidence>
<evidence type="ECO:0000256" key="5">
    <source>
        <dbReference type="ARBA" id="ARBA00022960"/>
    </source>
</evidence>
<evidence type="ECO:0000256" key="3">
    <source>
        <dbReference type="ARBA" id="ARBA00022475"/>
    </source>
</evidence>
<dbReference type="Proteomes" id="UP000199481">
    <property type="component" value="Unassembled WGS sequence"/>
</dbReference>
<dbReference type="GO" id="GO:0005886">
    <property type="term" value="C:plasma membrane"/>
    <property type="evidence" value="ECO:0007669"/>
    <property type="project" value="UniProtKB-SubCell"/>
</dbReference>
<evidence type="ECO:0000256" key="7">
    <source>
        <dbReference type="ARBA" id="ARBA00023136"/>
    </source>
</evidence>
<evidence type="ECO:0000256" key="4">
    <source>
        <dbReference type="ARBA" id="ARBA00022692"/>
    </source>
</evidence>
<evidence type="ECO:0000313" key="9">
    <source>
        <dbReference type="EMBL" id="SDQ04568.1"/>
    </source>
</evidence>
<proteinExistence type="inferred from homology"/>
<comment type="similarity">
    <text evidence="2">Belongs to the MreD family.</text>
</comment>
<sequence length="173" mass="19888">MAANWKTTTLIPLVITFLFLLDGLLTAIFSAQFLDGTKTMTPRLIVLVLILMSFYIPRSRMLVYGVIFGLIYDSYYVGILGVYVLLFPLIIYLTEKLKKILNPNPVVIGMMVIINLSLIETYLYLFYQVLGYTTINWATFLADRLGPTLLLNLVLFIIVFYPLKKITERIQEE</sequence>
<evidence type="ECO:0000256" key="8">
    <source>
        <dbReference type="SAM" id="Phobius"/>
    </source>
</evidence>
<comment type="subcellular location">
    <subcellularLocation>
        <location evidence="1">Cell membrane</location>
        <topology evidence="1">Multi-pass membrane protein</topology>
    </subcellularLocation>
</comment>
<organism evidence="9 10">
    <name type="scientific">Carnobacterium viridans</name>
    <dbReference type="NCBI Taxonomy" id="174587"/>
    <lineage>
        <taxon>Bacteria</taxon>
        <taxon>Bacillati</taxon>
        <taxon>Bacillota</taxon>
        <taxon>Bacilli</taxon>
        <taxon>Lactobacillales</taxon>
        <taxon>Carnobacteriaceae</taxon>
        <taxon>Carnobacterium</taxon>
    </lineage>
</organism>
<accession>A0A1H0XNQ6</accession>
<keyword evidence="5" id="KW-0133">Cell shape</keyword>